<evidence type="ECO:0000313" key="5">
    <source>
        <dbReference type="EMBL" id="MCA9384042.1"/>
    </source>
</evidence>
<dbReference type="InterPro" id="IPR019734">
    <property type="entry name" value="TPR_rpt"/>
</dbReference>
<dbReference type="SUPFAM" id="SSF48452">
    <property type="entry name" value="TPR-like"/>
    <property type="match status" value="1"/>
</dbReference>
<comment type="caution">
    <text evidence="5">The sequence shown here is derived from an EMBL/GenBank/DDBJ whole genome shotgun (WGS) entry which is preliminary data.</text>
</comment>
<name>A0A955RJQ9_9BACT</name>
<sequence length="252" mass="28426">MKVIQKLTIILLIVFTLSACINNTEPSDHYQEGNSFLENYQYSLALEQYKLAINDKPGNPDAYLAAADILMLKGDTEEAKEILVLAIEQAEPLAEIHERLGTIYLKQGDFQKALEYFNTGLEISPNYENLIKLKLDALSLLDLLDERVEYAKTINDDKLSQEMLLVKGIILFEDKELSLQVLDEAKKGDNTAVADSANEAIASITSISADEDTLFNMSQLSFTLLKYDYFEIALPLNNKIIESNEYYETGYL</sequence>
<evidence type="ECO:0000256" key="2">
    <source>
        <dbReference type="ARBA" id="ARBA00022803"/>
    </source>
</evidence>
<evidence type="ECO:0000313" key="6">
    <source>
        <dbReference type="Proteomes" id="UP000783287"/>
    </source>
</evidence>
<reference evidence="5" key="2">
    <citation type="journal article" date="2021" name="Microbiome">
        <title>Successional dynamics and alternative stable states in a saline activated sludge microbial community over 9 years.</title>
        <authorList>
            <person name="Wang Y."/>
            <person name="Ye J."/>
            <person name="Ju F."/>
            <person name="Liu L."/>
            <person name="Boyd J.A."/>
            <person name="Deng Y."/>
            <person name="Parks D.H."/>
            <person name="Jiang X."/>
            <person name="Yin X."/>
            <person name="Woodcroft B.J."/>
            <person name="Tyson G.W."/>
            <person name="Hugenholtz P."/>
            <person name="Polz M.F."/>
            <person name="Zhang T."/>
        </authorList>
    </citation>
    <scope>NUCLEOTIDE SEQUENCE</scope>
    <source>
        <strain evidence="5">HKST-UBA14</strain>
    </source>
</reference>
<dbReference type="Pfam" id="PF14559">
    <property type="entry name" value="TPR_19"/>
    <property type="match status" value="1"/>
</dbReference>
<dbReference type="EMBL" id="JAGQLK010000225">
    <property type="protein sequence ID" value="MCA9384042.1"/>
    <property type="molecule type" value="Genomic_DNA"/>
</dbReference>
<keyword evidence="2 3" id="KW-0802">TPR repeat</keyword>
<organism evidence="5 6">
    <name type="scientific">Candidatus Dojkabacteria bacterium</name>
    <dbReference type="NCBI Taxonomy" id="2099670"/>
    <lineage>
        <taxon>Bacteria</taxon>
        <taxon>Candidatus Dojkabacteria</taxon>
    </lineage>
</organism>
<evidence type="ECO:0000256" key="3">
    <source>
        <dbReference type="PROSITE-ProRule" id="PRU00339"/>
    </source>
</evidence>
<feature type="non-terminal residue" evidence="5">
    <location>
        <position position="252"/>
    </location>
</feature>
<feature type="chain" id="PRO_5037234746" evidence="4">
    <location>
        <begin position="22"/>
        <end position="252"/>
    </location>
</feature>
<dbReference type="PROSITE" id="PS51257">
    <property type="entry name" value="PROKAR_LIPOPROTEIN"/>
    <property type="match status" value="1"/>
</dbReference>
<dbReference type="InterPro" id="IPR052346">
    <property type="entry name" value="O-mannosyl-transferase_TMTC"/>
</dbReference>
<proteinExistence type="predicted"/>
<gene>
    <name evidence="5" type="ORF">KC909_06800</name>
</gene>
<accession>A0A955RJQ9</accession>
<keyword evidence="1" id="KW-0677">Repeat</keyword>
<feature type="repeat" description="TPR" evidence="3">
    <location>
        <begin position="94"/>
        <end position="127"/>
    </location>
</feature>
<evidence type="ECO:0000256" key="4">
    <source>
        <dbReference type="SAM" id="SignalP"/>
    </source>
</evidence>
<dbReference type="InterPro" id="IPR011990">
    <property type="entry name" value="TPR-like_helical_dom_sf"/>
</dbReference>
<dbReference type="PROSITE" id="PS50005">
    <property type="entry name" value="TPR"/>
    <property type="match status" value="1"/>
</dbReference>
<dbReference type="PANTHER" id="PTHR44227:SF3">
    <property type="entry name" value="PROTEIN O-MANNOSYL-TRANSFERASE TMTC4"/>
    <property type="match status" value="1"/>
</dbReference>
<dbReference type="PROSITE" id="PS50293">
    <property type="entry name" value="TPR_REGION"/>
    <property type="match status" value="1"/>
</dbReference>
<dbReference type="SMART" id="SM00028">
    <property type="entry name" value="TPR"/>
    <property type="match status" value="3"/>
</dbReference>
<dbReference type="AlphaFoldDB" id="A0A955RJQ9"/>
<evidence type="ECO:0000256" key="1">
    <source>
        <dbReference type="ARBA" id="ARBA00022737"/>
    </source>
</evidence>
<dbReference type="Proteomes" id="UP000783287">
    <property type="component" value="Unassembled WGS sequence"/>
</dbReference>
<dbReference type="PANTHER" id="PTHR44227">
    <property type="match status" value="1"/>
</dbReference>
<feature type="signal peptide" evidence="4">
    <location>
        <begin position="1"/>
        <end position="21"/>
    </location>
</feature>
<dbReference type="Gene3D" id="1.25.40.10">
    <property type="entry name" value="Tetratricopeptide repeat domain"/>
    <property type="match status" value="1"/>
</dbReference>
<dbReference type="Pfam" id="PF00515">
    <property type="entry name" value="TPR_1"/>
    <property type="match status" value="1"/>
</dbReference>
<reference evidence="5" key="1">
    <citation type="submission" date="2020-04" db="EMBL/GenBank/DDBJ databases">
        <authorList>
            <person name="Zhang T."/>
        </authorList>
    </citation>
    <scope>NUCLEOTIDE SEQUENCE</scope>
    <source>
        <strain evidence="5">HKST-UBA14</strain>
    </source>
</reference>
<protein>
    <submittedName>
        <fullName evidence="5">Tetratricopeptide repeat protein</fullName>
    </submittedName>
</protein>
<keyword evidence="4" id="KW-0732">Signal</keyword>